<dbReference type="Proteomes" id="UP000279275">
    <property type="component" value="Unassembled WGS sequence"/>
</dbReference>
<keyword evidence="4" id="KW-0808">Transferase</keyword>
<feature type="transmembrane region" description="Helical" evidence="8">
    <location>
        <begin position="229"/>
        <end position="254"/>
    </location>
</feature>
<evidence type="ECO:0000256" key="5">
    <source>
        <dbReference type="ARBA" id="ARBA00022692"/>
    </source>
</evidence>
<dbReference type="Pfam" id="PF13231">
    <property type="entry name" value="PMT_2"/>
    <property type="match status" value="1"/>
</dbReference>
<feature type="transmembrane region" description="Helical" evidence="8">
    <location>
        <begin position="289"/>
        <end position="309"/>
    </location>
</feature>
<feature type="transmembrane region" description="Helical" evidence="8">
    <location>
        <begin position="128"/>
        <end position="146"/>
    </location>
</feature>
<accession>A0A3M2LBJ9</accession>
<evidence type="ECO:0000313" key="11">
    <source>
        <dbReference type="Proteomes" id="UP000279275"/>
    </source>
</evidence>
<feature type="transmembrane region" description="Helical" evidence="8">
    <location>
        <begin position="70"/>
        <end position="90"/>
    </location>
</feature>
<feature type="domain" description="Glycosyltransferase RgtA/B/C/D-like" evidence="9">
    <location>
        <begin position="50"/>
        <end position="208"/>
    </location>
</feature>
<evidence type="ECO:0000256" key="7">
    <source>
        <dbReference type="ARBA" id="ARBA00023136"/>
    </source>
</evidence>
<protein>
    <recommendedName>
        <fullName evidence="9">Glycosyltransferase RgtA/B/C/D-like domain-containing protein</fullName>
    </recommendedName>
</protein>
<feature type="transmembrane region" description="Helical" evidence="8">
    <location>
        <begin position="315"/>
        <end position="336"/>
    </location>
</feature>
<evidence type="ECO:0000256" key="3">
    <source>
        <dbReference type="ARBA" id="ARBA00022676"/>
    </source>
</evidence>
<reference evidence="10 11" key="1">
    <citation type="submission" date="2018-10" db="EMBL/GenBank/DDBJ databases">
        <title>Isolation from cow dung.</title>
        <authorList>
            <person name="Ling L."/>
        </authorList>
    </citation>
    <scope>NUCLEOTIDE SEQUENCE [LARGE SCALE GENOMIC DNA]</scope>
    <source>
        <strain evidence="10 11">NEAU-LL90</strain>
    </source>
</reference>
<evidence type="ECO:0000256" key="4">
    <source>
        <dbReference type="ARBA" id="ARBA00022679"/>
    </source>
</evidence>
<dbReference type="AlphaFoldDB" id="A0A3M2LBJ9"/>
<dbReference type="OrthoDB" id="5166595at2"/>
<feature type="transmembrane region" description="Helical" evidence="8">
    <location>
        <begin position="191"/>
        <end position="208"/>
    </location>
</feature>
<gene>
    <name evidence="10" type="ORF">EBN03_07705</name>
</gene>
<feature type="transmembrane region" description="Helical" evidence="8">
    <location>
        <begin position="167"/>
        <end position="185"/>
    </location>
</feature>
<proteinExistence type="predicted"/>
<evidence type="ECO:0000259" key="9">
    <source>
        <dbReference type="Pfam" id="PF13231"/>
    </source>
</evidence>
<evidence type="ECO:0000313" key="10">
    <source>
        <dbReference type="EMBL" id="RMI34456.1"/>
    </source>
</evidence>
<keyword evidence="11" id="KW-1185">Reference proteome</keyword>
<dbReference type="PANTHER" id="PTHR33908">
    <property type="entry name" value="MANNOSYLTRANSFERASE YKCB-RELATED"/>
    <property type="match status" value="1"/>
</dbReference>
<dbReference type="GO" id="GO:0016763">
    <property type="term" value="F:pentosyltransferase activity"/>
    <property type="evidence" value="ECO:0007669"/>
    <property type="project" value="TreeGrafter"/>
</dbReference>
<evidence type="ECO:0000256" key="8">
    <source>
        <dbReference type="SAM" id="Phobius"/>
    </source>
</evidence>
<evidence type="ECO:0000256" key="2">
    <source>
        <dbReference type="ARBA" id="ARBA00022475"/>
    </source>
</evidence>
<comment type="caution">
    <text evidence="10">The sequence shown here is derived from an EMBL/GenBank/DDBJ whole genome shotgun (WGS) entry which is preliminary data.</text>
</comment>
<dbReference type="PANTHER" id="PTHR33908:SF11">
    <property type="entry name" value="MEMBRANE PROTEIN"/>
    <property type="match status" value="1"/>
</dbReference>
<keyword evidence="3" id="KW-0328">Glycosyltransferase</keyword>
<organism evidence="10 11">
    <name type="scientific">Nocardia stercoris</name>
    <dbReference type="NCBI Taxonomy" id="2483361"/>
    <lineage>
        <taxon>Bacteria</taxon>
        <taxon>Bacillati</taxon>
        <taxon>Actinomycetota</taxon>
        <taxon>Actinomycetes</taxon>
        <taxon>Mycobacteriales</taxon>
        <taxon>Nocardiaceae</taxon>
        <taxon>Nocardia</taxon>
    </lineage>
</organism>
<keyword evidence="2" id="KW-1003">Cell membrane</keyword>
<dbReference type="EMBL" id="RFFH01000002">
    <property type="protein sequence ID" value="RMI34456.1"/>
    <property type="molecule type" value="Genomic_DNA"/>
</dbReference>
<dbReference type="InterPro" id="IPR050297">
    <property type="entry name" value="LipidA_mod_glycosyltrf_83"/>
</dbReference>
<feature type="transmembrane region" description="Helical" evidence="8">
    <location>
        <begin position="266"/>
        <end position="282"/>
    </location>
</feature>
<name>A0A3M2LBJ9_9NOCA</name>
<dbReference type="GO" id="GO:0009103">
    <property type="term" value="P:lipopolysaccharide biosynthetic process"/>
    <property type="evidence" value="ECO:0007669"/>
    <property type="project" value="UniProtKB-ARBA"/>
</dbReference>
<keyword evidence="6 8" id="KW-1133">Transmembrane helix</keyword>
<evidence type="ECO:0000256" key="1">
    <source>
        <dbReference type="ARBA" id="ARBA00004651"/>
    </source>
</evidence>
<evidence type="ECO:0000256" key="6">
    <source>
        <dbReference type="ARBA" id="ARBA00022989"/>
    </source>
</evidence>
<dbReference type="InterPro" id="IPR038731">
    <property type="entry name" value="RgtA/B/C-like"/>
</dbReference>
<keyword evidence="5 8" id="KW-0812">Transmembrane</keyword>
<sequence length="483" mass="50938">MRTPVAWWPVLTVAAVAAGIHLAVATRYGWHRDEFYYVICGRHPDWGYVDQPPLAPLLARLLAAMPGGLFPLRAAAVAAQLGCVLLTAALAAEFGGRRRAQLIAAGSVAAAPGFVASSLLFGTTVLDQLVWAVVLVLVVRALRLGTVRAWLPAGVAAGIGLEIKDTVAVLILGIAVGLMLFRRSALRTPGPWLAAGVTVLFAVPNLVWDARHQWANLRMAETLSRNQGGFLGAAAHLPILLFLLAGPPLVALWIAGVRRLGATTGHRWVLATVVTAVALCTAGGGKSYYALPVLFALFASGAVAVEQAATARGRVGWPLAVGLSGLVAVLIGLPVLPPHTAAALRPIDPQVVETYGWPDFVDQVAAAAAPLPPDVPIFTSNYGEAGALTTFGPSHGLHRPVYSAHNNYLLWGPPPGTPDTVLCVGEWKPPLLQRFWSQVSELAPITAGDGVTDEETAAHAAIYLCERPRGTWAELWPGLRHLD</sequence>
<comment type="subcellular location">
    <subcellularLocation>
        <location evidence="1">Cell membrane</location>
        <topology evidence="1">Multi-pass membrane protein</topology>
    </subcellularLocation>
</comment>
<dbReference type="GO" id="GO:0005886">
    <property type="term" value="C:plasma membrane"/>
    <property type="evidence" value="ECO:0007669"/>
    <property type="project" value="UniProtKB-SubCell"/>
</dbReference>
<feature type="transmembrane region" description="Helical" evidence="8">
    <location>
        <begin position="102"/>
        <end position="122"/>
    </location>
</feature>
<keyword evidence="7 8" id="KW-0472">Membrane</keyword>